<evidence type="ECO:0000313" key="1">
    <source>
        <dbReference type="EMBL" id="MFD2567737.1"/>
    </source>
</evidence>
<gene>
    <name evidence="1" type="ORF">ACFSRZ_10165</name>
</gene>
<reference evidence="2" key="1">
    <citation type="journal article" date="2019" name="Int. J. Syst. Evol. Microbiol.">
        <title>The Global Catalogue of Microorganisms (GCM) 10K type strain sequencing project: providing services to taxonomists for standard genome sequencing and annotation.</title>
        <authorList>
            <consortium name="The Broad Institute Genomics Platform"/>
            <consortium name="The Broad Institute Genome Sequencing Center for Infectious Disease"/>
            <person name="Wu L."/>
            <person name="Ma J."/>
        </authorList>
    </citation>
    <scope>NUCLEOTIDE SEQUENCE [LARGE SCALE GENOMIC DNA]</scope>
    <source>
        <strain evidence="2">KCTC 52127</strain>
    </source>
</reference>
<comment type="caution">
    <text evidence="1">The sequence shown here is derived from an EMBL/GenBank/DDBJ whole genome shotgun (WGS) entry which is preliminary data.</text>
</comment>
<dbReference type="RefSeq" id="WP_379666445.1">
    <property type="nucleotide sequence ID" value="NZ_JBHULH010000004.1"/>
</dbReference>
<protein>
    <submittedName>
        <fullName evidence="1">DUF6495 family protein</fullName>
    </submittedName>
</protein>
<accession>A0ABW5LTJ6</accession>
<name>A0ABW5LTJ6_9FLAO</name>
<proteinExistence type="predicted"/>
<evidence type="ECO:0000313" key="2">
    <source>
        <dbReference type="Proteomes" id="UP001597508"/>
    </source>
</evidence>
<dbReference type="InterPro" id="IPR045470">
    <property type="entry name" value="DUF6495"/>
</dbReference>
<dbReference type="Proteomes" id="UP001597508">
    <property type="component" value="Unassembled WGS sequence"/>
</dbReference>
<sequence>MKYRQLTKEQFESLHHEFAQFLATQKIDVNEWKKIKEENPTLAEEELNLFSDLVWEDVLNKVQYLEHFSPNSWNLFKTDKESVSRIVVQVQKDINLLSQEGYEWLLKNPKDTTVEYFKGEKKYAGERNPEVFDLIEKGSQISKGELFEYFNRLTS</sequence>
<dbReference type="Pfam" id="PF20105">
    <property type="entry name" value="DUF6495"/>
    <property type="match status" value="1"/>
</dbReference>
<organism evidence="1 2">
    <name type="scientific">Pseudotenacibaculum haliotis</name>
    <dbReference type="NCBI Taxonomy" id="1862138"/>
    <lineage>
        <taxon>Bacteria</taxon>
        <taxon>Pseudomonadati</taxon>
        <taxon>Bacteroidota</taxon>
        <taxon>Flavobacteriia</taxon>
        <taxon>Flavobacteriales</taxon>
        <taxon>Flavobacteriaceae</taxon>
        <taxon>Pseudotenacibaculum</taxon>
    </lineage>
</organism>
<keyword evidence="2" id="KW-1185">Reference proteome</keyword>
<dbReference type="EMBL" id="JBHULH010000004">
    <property type="protein sequence ID" value="MFD2567737.1"/>
    <property type="molecule type" value="Genomic_DNA"/>
</dbReference>